<dbReference type="AlphaFoldDB" id="A0A2P4TI59"/>
<protein>
    <submittedName>
        <fullName evidence="2">Uncharacterized protein</fullName>
    </submittedName>
</protein>
<evidence type="ECO:0000313" key="3">
    <source>
        <dbReference type="Proteomes" id="UP000237246"/>
    </source>
</evidence>
<comment type="caution">
    <text evidence="2">The sequence shown here is derived from an EMBL/GenBank/DDBJ whole genome shotgun (WGS) entry which is preliminary data.</text>
</comment>
<keyword evidence="3" id="KW-1185">Reference proteome</keyword>
<accession>A0A2P4TI59</accession>
<gene>
    <name evidence="2" type="ORF">CIB84_000217</name>
</gene>
<feature type="region of interest" description="Disordered" evidence="1">
    <location>
        <begin position="19"/>
        <end position="40"/>
    </location>
</feature>
<proteinExistence type="predicted"/>
<evidence type="ECO:0000313" key="2">
    <source>
        <dbReference type="EMBL" id="POI36030.1"/>
    </source>
</evidence>
<dbReference type="EMBL" id="PPHD01000083">
    <property type="protein sequence ID" value="POI36030.1"/>
    <property type="molecule type" value="Genomic_DNA"/>
</dbReference>
<reference evidence="2 3" key="1">
    <citation type="submission" date="2018-01" db="EMBL/GenBank/DDBJ databases">
        <title>Comparison of the Chinese Bamboo Partridge and Red Junglefowl genome sequences highlights the importance of demography in genome evolution.</title>
        <authorList>
            <person name="Tiley G.P."/>
            <person name="Kimball R.T."/>
            <person name="Braun E.L."/>
            <person name="Burleigh J.G."/>
        </authorList>
    </citation>
    <scope>NUCLEOTIDE SEQUENCE [LARGE SCALE GENOMIC DNA]</scope>
    <source>
        <strain evidence="2">RTK389</strain>
        <tissue evidence="2">Blood</tissue>
    </source>
</reference>
<organism evidence="2 3">
    <name type="scientific">Bambusicola thoracicus</name>
    <name type="common">Chinese bamboo-partridge</name>
    <name type="synonym">Perdix thoracica</name>
    <dbReference type="NCBI Taxonomy" id="9083"/>
    <lineage>
        <taxon>Eukaryota</taxon>
        <taxon>Metazoa</taxon>
        <taxon>Chordata</taxon>
        <taxon>Craniata</taxon>
        <taxon>Vertebrata</taxon>
        <taxon>Euteleostomi</taxon>
        <taxon>Archelosauria</taxon>
        <taxon>Archosauria</taxon>
        <taxon>Dinosauria</taxon>
        <taxon>Saurischia</taxon>
        <taxon>Theropoda</taxon>
        <taxon>Coelurosauria</taxon>
        <taxon>Aves</taxon>
        <taxon>Neognathae</taxon>
        <taxon>Galloanserae</taxon>
        <taxon>Galliformes</taxon>
        <taxon>Phasianidae</taxon>
        <taxon>Perdicinae</taxon>
        <taxon>Bambusicola</taxon>
    </lineage>
</organism>
<sequence>MLPSEDCCVPWAPQAAEALQPPMCSQPSRSREIRAALTGR</sequence>
<dbReference type="Proteomes" id="UP000237246">
    <property type="component" value="Unassembled WGS sequence"/>
</dbReference>
<evidence type="ECO:0000256" key="1">
    <source>
        <dbReference type="SAM" id="MobiDB-lite"/>
    </source>
</evidence>
<name>A0A2P4TI59_BAMTH</name>